<protein>
    <submittedName>
        <fullName evidence="1">Uncharacterized protein</fullName>
    </submittedName>
</protein>
<dbReference type="Proteomes" id="UP000828048">
    <property type="component" value="Chromosome 3"/>
</dbReference>
<reference evidence="1 2" key="1">
    <citation type="journal article" date="2021" name="Hortic Res">
        <title>High-quality reference genome and annotation aids understanding of berry development for evergreen blueberry (Vaccinium darrowii).</title>
        <authorList>
            <person name="Yu J."/>
            <person name="Hulse-Kemp A.M."/>
            <person name="Babiker E."/>
            <person name="Staton M."/>
        </authorList>
    </citation>
    <scope>NUCLEOTIDE SEQUENCE [LARGE SCALE GENOMIC DNA]</scope>
    <source>
        <strain evidence="2">cv. NJ 8807/NJ 8810</strain>
        <tissue evidence="1">Young leaf</tissue>
    </source>
</reference>
<organism evidence="1 2">
    <name type="scientific">Vaccinium darrowii</name>
    <dbReference type="NCBI Taxonomy" id="229202"/>
    <lineage>
        <taxon>Eukaryota</taxon>
        <taxon>Viridiplantae</taxon>
        <taxon>Streptophyta</taxon>
        <taxon>Embryophyta</taxon>
        <taxon>Tracheophyta</taxon>
        <taxon>Spermatophyta</taxon>
        <taxon>Magnoliopsida</taxon>
        <taxon>eudicotyledons</taxon>
        <taxon>Gunneridae</taxon>
        <taxon>Pentapetalae</taxon>
        <taxon>asterids</taxon>
        <taxon>Ericales</taxon>
        <taxon>Ericaceae</taxon>
        <taxon>Vaccinioideae</taxon>
        <taxon>Vaccinieae</taxon>
        <taxon>Vaccinium</taxon>
    </lineage>
</organism>
<gene>
    <name evidence="1" type="ORF">Vadar_012104</name>
</gene>
<dbReference type="EMBL" id="CM037153">
    <property type="protein sequence ID" value="KAH7857386.1"/>
    <property type="molecule type" value="Genomic_DNA"/>
</dbReference>
<accession>A0ACB7YV72</accession>
<comment type="caution">
    <text evidence="1">The sequence shown here is derived from an EMBL/GenBank/DDBJ whole genome shotgun (WGS) entry which is preliminary data.</text>
</comment>
<proteinExistence type="predicted"/>
<evidence type="ECO:0000313" key="2">
    <source>
        <dbReference type="Proteomes" id="UP000828048"/>
    </source>
</evidence>
<keyword evidence="2" id="KW-1185">Reference proteome</keyword>
<name>A0ACB7YV72_9ERIC</name>
<evidence type="ECO:0000313" key="1">
    <source>
        <dbReference type="EMBL" id="KAH7857386.1"/>
    </source>
</evidence>
<sequence length="123" mass="14006">MIIYVPPIGASERELCKCVHWEMTDMITVWVMESPPFVPCSVLNLHVSFYGKENLSQGRSWCWSFQEDLRRQQEKWVCLDLIVAAKVLLSALGSLYFPLGCSKDLGISTSFDTNLIVFSQIRG</sequence>